<name>A0A1Y2B757_9FUNG</name>
<evidence type="ECO:0000256" key="1">
    <source>
        <dbReference type="SAM" id="Phobius"/>
    </source>
</evidence>
<keyword evidence="1" id="KW-1133">Transmembrane helix</keyword>
<keyword evidence="1" id="KW-0812">Transmembrane</keyword>
<comment type="caution">
    <text evidence="2">The sequence shown here is derived from an EMBL/GenBank/DDBJ whole genome shotgun (WGS) entry which is preliminary data.</text>
</comment>
<evidence type="ECO:0000313" key="2">
    <source>
        <dbReference type="EMBL" id="ORY29935.1"/>
    </source>
</evidence>
<protein>
    <submittedName>
        <fullName evidence="2">Uncharacterized protein</fullName>
    </submittedName>
</protein>
<reference evidence="2 3" key="1">
    <citation type="submission" date="2016-07" db="EMBL/GenBank/DDBJ databases">
        <title>Pervasive Adenine N6-methylation of Active Genes in Fungi.</title>
        <authorList>
            <consortium name="DOE Joint Genome Institute"/>
            <person name="Mondo S.J."/>
            <person name="Dannebaum R.O."/>
            <person name="Kuo R.C."/>
            <person name="Labutti K."/>
            <person name="Haridas S."/>
            <person name="Kuo A."/>
            <person name="Salamov A."/>
            <person name="Ahrendt S.R."/>
            <person name="Lipzen A."/>
            <person name="Sullivan W."/>
            <person name="Andreopoulos W.B."/>
            <person name="Clum A."/>
            <person name="Lindquist E."/>
            <person name="Daum C."/>
            <person name="Ramamoorthy G.K."/>
            <person name="Gryganskyi A."/>
            <person name="Culley D."/>
            <person name="Magnuson J.K."/>
            <person name="James T.Y."/>
            <person name="O'Malley M.A."/>
            <person name="Stajich J.E."/>
            <person name="Spatafora J.W."/>
            <person name="Visel A."/>
            <person name="Grigoriev I.V."/>
        </authorList>
    </citation>
    <scope>NUCLEOTIDE SEQUENCE [LARGE SCALE GENOMIC DNA]</scope>
    <source>
        <strain evidence="2 3">JEL800</strain>
    </source>
</reference>
<dbReference type="Proteomes" id="UP000193642">
    <property type="component" value="Unassembled WGS sequence"/>
</dbReference>
<keyword evidence="1" id="KW-0472">Membrane</keyword>
<dbReference type="AlphaFoldDB" id="A0A1Y2B757"/>
<feature type="transmembrane region" description="Helical" evidence="1">
    <location>
        <begin position="16"/>
        <end position="37"/>
    </location>
</feature>
<gene>
    <name evidence="2" type="ORF">BCR33DRAFT_572543</name>
</gene>
<evidence type="ECO:0000313" key="3">
    <source>
        <dbReference type="Proteomes" id="UP000193642"/>
    </source>
</evidence>
<keyword evidence="3" id="KW-1185">Reference proteome</keyword>
<accession>A0A1Y2B757</accession>
<organism evidence="2 3">
    <name type="scientific">Rhizoclosmatium globosum</name>
    <dbReference type="NCBI Taxonomy" id="329046"/>
    <lineage>
        <taxon>Eukaryota</taxon>
        <taxon>Fungi</taxon>
        <taxon>Fungi incertae sedis</taxon>
        <taxon>Chytridiomycota</taxon>
        <taxon>Chytridiomycota incertae sedis</taxon>
        <taxon>Chytridiomycetes</taxon>
        <taxon>Chytridiales</taxon>
        <taxon>Chytriomycetaceae</taxon>
        <taxon>Rhizoclosmatium</taxon>
    </lineage>
</organism>
<sequence length="104" mass="11982">MHDHPASHKITRIQVIVLRLFLILLLFCLLFNIKWMFDPQSSNLLEVTKRAIIFLFCTFAMKTQQLQMKRLGSLGDIETVLSCLPLPTLGQPIHLFSPTCSVLW</sequence>
<dbReference type="EMBL" id="MCGO01000085">
    <property type="protein sequence ID" value="ORY29935.1"/>
    <property type="molecule type" value="Genomic_DNA"/>
</dbReference>
<proteinExistence type="predicted"/>